<dbReference type="RefSeq" id="XP_037147254.1">
    <property type="nucleotide sequence ID" value="XM_037297544.1"/>
</dbReference>
<feature type="compositionally biased region" description="Polar residues" evidence="1">
    <location>
        <begin position="212"/>
        <end position="231"/>
    </location>
</feature>
<feature type="region of interest" description="Disordered" evidence="1">
    <location>
        <begin position="463"/>
        <end position="484"/>
    </location>
</feature>
<protein>
    <submittedName>
        <fullName evidence="3">Uncharacterized protein</fullName>
    </submittedName>
</protein>
<dbReference type="GeneID" id="59335047"/>
<dbReference type="EMBL" id="JACCJB010000025">
    <property type="protein sequence ID" value="KAF6217819.1"/>
    <property type="molecule type" value="Genomic_DNA"/>
</dbReference>
<evidence type="ECO:0000256" key="1">
    <source>
        <dbReference type="SAM" id="MobiDB-lite"/>
    </source>
</evidence>
<feature type="region of interest" description="Disordered" evidence="1">
    <location>
        <begin position="522"/>
        <end position="584"/>
    </location>
</feature>
<comment type="caution">
    <text evidence="3">The sequence shown here is derived from an EMBL/GenBank/DDBJ whole genome shotgun (WGS) entry which is preliminary data.</text>
</comment>
<evidence type="ECO:0000313" key="4">
    <source>
        <dbReference type="Proteomes" id="UP000593566"/>
    </source>
</evidence>
<dbReference type="AlphaFoldDB" id="A0A8H6F7S9"/>
<organism evidence="3 4">
    <name type="scientific">Letharia lupina</name>
    <dbReference type="NCBI Taxonomy" id="560253"/>
    <lineage>
        <taxon>Eukaryota</taxon>
        <taxon>Fungi</taxon>
        <taxon>Dikarya</taxon>
        <taxon>Ascomycota</taxon>
        <taxon>Pezizomycotina</taxon>
        <taxon>Lecanoromycetes</taxon>
        <taxon>OSLEUM clade</taxon>
        <taxon>Lecanoromycetidae</taxon>
        <taxon>Lecanorales</taxon>
        <taxon>Lecanorineae</taxon>
        <taxon>Parmeliaceae</taxon>
        <taxon>Letharia</taxon>
    </lineage>
</organism>
<feature type="transmembrane region" description="Helical" evidence="2">
    <location>
        <begin position="88"/>
        <end position="108"/>
    </location>
</feature>
<keyword evidence="2" id="KW-0812">Transmembrane</keyword>
<feature type="compositionally biased region" description="Basic and acidic residues" evidence="1">
    <location>
        <begin position="235"/>
        <end position="258"/>
    </location>
</feature>
<evidence type="ECO:0000313" key="3">
    <source>
        <dbReference type="EMBL" id="KAF6217819.1"/>
    </source>
</evidence>
<keyword evidence="2" id="KW-1133">Transmembrane helix</keyword>
<feature type="region of interest" description="Disordered" evidence="1">
    <location>
        <begin position="212"/>
        <end position="258"/>
    </location>
</feature>
<reference evidence="3 4" key="1">
    <citation type="journal article" date="2020" name="Genomics">
        <title>Complete, high-quality genomes from long-read metagenomic sequencing of two wolf lichen thalli reveals enigmatic genome architecture.</title>
        <authorList>
            <person name="McKenzie S.K."/>
            <person name="Walston R.F."/>
            <person name="Allen J.L."/>
        </authorList>
    </citation>
    <scope>NUCLEOTIDE SEQUENCE [LARGE SCALE GENOMIC DNA]</scope>
    <source>
        <strain evidence="3">WasteWater1</strain>
    </source>
</reference>
<feature type="region of interest" description="Disordered" evidence="1">
    <location>
        <begin position="1"/>
        <end position="63"/>
    </location>
</feature>
<gene>
    <name evidence="3" type="ORF">HO133_006646</name>
</gene>
<keyword evidence="2" id="KW-0472">Membrane</keyword>
<feature type="compositionally biased region" description="Polar residues" evidence="1">
    <location>
        <begin position="14"/>
        <end position="35"/>
    </location>
</feature>
<name>A0A8H6F7S9_9LECA</name>
<proteinExistence type="predicted"/>
<keyword evidence="4" id="KW-1185">Reference proteome</keyword>
<dbReference type="Proteomes" id="UP000593566">
    <property type="component" value="Unassembled WGS sequence"/>
</dbReference>
<accession>A0A8H6F7S9</accession>
<evidence type="ECO:0000256" key="2">
    <source>
        <dbReference type="SAM" id="Phobius"/>
    </source>
</evidence>
<sequence length="584" mass="65040">MAGPRDRSRHRGMETQQQYEMQNIETSQRSPTAEGSTAYGEDSYGDRNHDHPQNSGAQRLGRRILRTCKERSAGVLRMCKGGLAKHRIMTILTASAICILFIGGLWAFGVLNRSADPSDYGLDWDIGPARGHYQSTRTVTHPTVYRIVTVHYQQFYGARPVHHQAPIAVSSNLEATGQVVRQDLSHPNVVKARSTAVSGLYFIPISVTNGGWPQTQQDSHSSSRSANNTEGSRILQRDPSLEDSEPEAKPLLESRETGASRNLVAGQVHADTISFTRWGVEVLYDLRHRSIPLDKGWCIKNACSPHKQLSPMCNTNKTISDPFRKQECEWCWPENQRKHQEINNHCSEVSKRALKGMLIICGIFLFCTLFIAIVLATRMFRHRRRAKADRVLHKHAATASPLQEKIISIQSHWVSHGMSKFGRSSKAAKIRVDDIAIRKRSPGETVGLTPWYRPVFAKSGERWRIGPENPAAGRSRLQKQRMEPVDQDIAVGAGALRERVPVLPPAPPAISSRVFSDIENMGQGRLLSDPGTNNSQHDPQGMPRRSSRQSRAISSGSEQSASGATHRQDAGAGLYNLQRLTERS</sequence>
<feature type="transmembrane region" description="Helical" evidence="2">
    <location>
        <begin position="356"/>
        <end position="377"/>
    </location>
</feature>